<evidence type="ECO:0000256" key="1">
    <source>
        <dbReference type="ARBA" id="ARBA00007347"/>
    </source>
</evidence>
<dbReference type="OrthoDB" id="532630at2759"/>
<keyword evidence="3" id="KW-0143">Chaperone</keyword>
<keyword evidence="3" id="KW-0472">Membrane</keyword>
<gene>
    <name evidence="5" type="ORF">BD626DRAFT_500353</name>
</gene>
<protein>
    <recommendedName>
        <fullName evidence="3">COX assembly mitochondrial protein</fullName>
    </recommendedName>
</protein>
<evidence type="ECO:0000313" key="6">
    <source>
        <dbReference type="Proteomes" id="UP000320762"/>
    </source>
</evidence>
<keyword evidence="3" id="KW-0999">Mitochondrion inner membrane</keyword>
<evidence type="ECO:0000256" key="3">
    <source>
        <dbReference type="RuleBase" id="RU364104"/>
    </source>
</evidence>
<dbReference type="InterPro" id="IPR013892">
    <property type="entry name" value="Cyt_c_biogenesis_Cmc1-like"/>
</dbReference>
<evidence type="ECO:0000313" key="5">
    <source>
        <dbReference type="EMBL" id="TRM61724.1"/>
    </source>
</evidence>
<comment type="function">
    <text evidence="3">Required for mitochondrial cytochrome c oxidase (COX) assembly and respiration.</text>
</comment>
<evidence type="ECO:0000256" key="2">
    <source>
        <dbReference type="ARBA" id="ARBA00023157"/>
    </source>
</evidence>
<sequence>MHPQLSGQKRIDCKELVEALEACERDTLSKWTDKCTNIENALNKCLITSRNNRSAQNREESKRKKAEYEQAKKDFWSS</sequence>
<feature type="region of interest" description="Disordered" evidence="4">
    <location>
        <begin position="51"/>
        <end position="78"/>
    </location>
</feature>
<reference evidence="5 6" key="1">
    <citation type="journal article" date="2019" name="New Phytol.">
        <title>Comparative genomics reveals unique wood-decay strategies and fruiting body development in the Schizophyllaceae.</title>
        <authorList>
            <person name="Almasi E."/>
            <person name="Sahu N."/>
            <person name="Krizsan K."/>
            <person name="Balint B."/>
            <person name="Kovacs G.M."/>
            <person name="Kiss B."/>
            <person name="Cseklye J."/>
            <person name="Drula E."/>
            <person name="Henrissat B."/>
            <person name="Nagy I."/>
            <person name="Chovatia M."/>
            <person name="Adam C."/>
            <person name="LaButti K."/>
            <person name="Lipzen A."/>
            <person name="Riley R."/>
            <person name="Grigoriev I.V."/>
            <person name="Nagy L.G."/>
        </authorList>
    </citation>
    <scope>NUCLEOTIDE SEQUENCE [LARGE SCALE GENOMIC DNA]</scope>
    <source>
        <strain evidence="5 6">NL-1724</strain>
    </source>
</reference>
<dbReference type="STRING" id="97359.A0A550CAA6"/>
<dbReference type="Proteomes" id="UP000320762">
    <property type="component" value="Unassembled WGS sequence"/>
</dbReference>
<feature type="compositionally biased region" description="Basic and acidic residues" evidence="4">
    <location>
        <begin position="56"/>
        <end position="78"/>
    </location>
</feature>
<accession>A0A550CAA6</accession>
<comment type="caution">
    <text evidence="5">The sequence shown here is derived from an EMBL/GenBank/DDBJ whole genome shotgun (WGS) entry which is preliminary data.</text>
</comment>
<evidence type="ECO:0000256" key="4">
    <source>
        <dbReference type="SAM" id="MobiDB-lite"/>
    </source>
</evidence>
<dbReference type="Pfam" id="PF08583">
    <property type="entry name" value="Cmc1"/>
    <property type="match status" value="1"/>
</dbReference>
<keyword evidence="2" id="KW-1015">Disulfide bond</keyword>
<keyword evidence="6" id="KW-1185">Reference proteome</keyword>
<keyword evidence="3" id="KW-0496">Mitochondrion</keyword>
<dbReference type="GO" id="GO:0005743">
    <property type="term" value="C:mitochondrial inner membrane"/>
    <property type="evidence" value="ECO:0007669"/>
    <property type="project" value="UniProtKB-SubCell"/>
</dbReference>
<proteinExistence type="inferred from homology"/>
<comment type="similarity">
    <text evidence="1 3">Belongs to the CMC family.</text>
</comment>
<name>A0A550CAA6_9AGAR</name>
<dbReference type="EMBL" id="VDMD01000015">
    <property type="protein sequence ID" value="TRM61724.1"/>
    <property type="molecule type" value="Genomic_DNA"/>
</dbReference>
<dbReference type="AlphaFoldDB" id="A0A550CAA6"/>
<comment type="subcellular location">
    <subcellularLocation>
        <location evidence="3">Mitochondrion inner membrane</location>
    </subcellularLocation>
</comment>
<organism evidence="5 6">
    <name type="scientific">Schizophyllum amplum</name>
    <dbReference type="NCBI Taxonomy" id="97359"/>
    <lineage>
        <taxon>Eukaryota</taxon>
        <taxon>Fungi</taxon>
        <taxon>Dikarya</taxon>
        <taxon>Basidiomycota</taxon>
        <taxon>Agaricomycotina</taxon>
        <taxon>Agaricomycetes</taxon>
        <taxon>Agaricomycetidae</taxon>
        <taxon>Agaricales</taxon>
        <taxon>Schizophyllaceae</taxon>
        <taxon>Schizophyllum</taxon>
    </lineage>
</organism>